<evidence type="ECO:0000256" key="9">
    <source>
        <dbReference type="ARBA" id="ARBA00023128"/>
    </source>
</evidence>
<sequence>MSLLTRCVVLDRLSLNVCGSGRCTGRNGLVVTSGIGNKPIRHINMYVVMKQVRYYHGSWSFHHSIRREKPDEKVAKLGFEQFYQLRSNVEMLIQDYAKRRLPPITYDFLTQYIPPLSENEKYVFTIKVVNILLTLTCRRLAAIQRLPYIAVVNPNIEESNRLYLKTLESLLSIEMPYGLNDRELMQSKLRDLLNDHNDTLATLAKGLQEIMDFYPKQDVFDFLNAHLRDRLSMKLLSTHYLSLISQKEFTDSIGVLHRNLNIADLIKRTQEFVGDLTFVKYDKIVPVQILYGHDVTFPCIPPDLEYVFQEIIKNSARAHIEASTPGNDVAEKPIEVTIVRSHEDLEVRIRDFGGGIPPDVEDKMFDYSYSTSEKDAKDTGMSAYIIPGQDVSNVSGMGFGLPLCKAYLEMFNGQLDIQSLWGWGTDVYIKLKGPKKELLTCSK</sequence>
<dbReference type="HOGENOM" id="CLU_023861_4_1_1"/>
<dbReference type="eggNOG" id="KOG0787">
    <property type="taxonomic scope" value="Eukaryota"/>
</dbReference>
<accession>G8JTT0</accession>
<dbReference type="Gene3D" id="3.30.565.10">
    <property type="entry name" value="Histidine kinase-like ATPase, C-terminal domain"/>
    <property type="match status" value="1"/>
</dbReference>
<dbReference type="PANTHER" id="PTHR11947">
    <property type="entry name" value="PYRUVATE DEHYDROGENASE KINASE"/>
    <property type="match status" value="1"/>
</dbReference>
<dbReference type="InterPro" id="IPR036890">
    <property type="entry name" value="HATPase_C_sf"/>
</dbReference>
<dbReference type="Gene3D" id="1.20.140.20">
    <property type="entry name" value="Alpha-ketoacid/pyruvate dehydrogenase kinase, N-terminal domain"/>
    <property type="match status" value="1"/>
</dbReference>
<dbReference type="SMART" id="SM00387">
    <property type="entry name" value="HATPase_c"/>
    <property type="match status" value="1"/>
</dbReference>
<dbReference type="GO" id="GO:0005759">
    <property type="term" value="C:mitochondrial matrix"/>
    <property type="evidence" value="ECO:0007669"/>
    <property type="project" value="UniProtKB-SubCell"/>
</dbReference>
<dbReference type="InterPro" id="IPR003594">
    <property type="entry name" value="HATPase_dom"/>
</dbReference>
<dbReference type="FunCoup" id="G8JTT0">
    <property type="interactions" value="349"/>
</dbReference>
<dbReference type="OrthoDB" id="3264224at2759"/>
<dbReference type="SUPFAM" id="SSF69012">
    <property type="entry name" value="alpha-ketoacid dehydrogenase kinase, N-terminal domain"/>
    <property type="match status" value="1"/>
</dbReference>
<dbReference type="AlphaFoldDB" id="G8JTT0"/>
<dbReference type="STRING" id="931890.G8JTT0"/>
<evidence type="ECO:0000256" key="7">
    <source>
        <dbReference type="ARBA" id="ARBA00022840"/>
    </source>
</evidence>
<dbReference type="InterPro" id="IPR004358">
    <property type="entry name" value="Sig_transdc_His_kin-like_C"/>
</dbReference>
<evidence type="ECO:0000313" key="12">
    <source>
        <dbReference type="EMBL" id="AET39433.1"/>
    </source>
</evidence>
<proteinExistence type="inferred from homology"/>
<dbReference type="PROSITE" id="PS50109">
    <property type="entry name" value="HIS_KIN"/>
    <property type="match status" value="1"/>
</dbReference>
<dbReference type="PRINTS" id="PR00344">
    <property type="entry name" value="BCTRLSENSOR"/>
</dbReference>
<evidence type="ECO:0000256" key="4">
    <source>
        <dbReference type="ARBA" id="ARBA00022679"/>
    </source>
</evidence>
<evidence type="ECO:0000256" key="5">
    <source>
        <dbReference type="ARBA" id="ARBA00022741"/>
    </source>
</evidence>
<keyword evidence="9 10" id="KW-0496">Mitochondrion</keyword>
<dbReference type="GO" id="GO:0010906">
    <property type="term" value="P:regulation of glucose metabolic process"/>
    <property type="evidence" value="ECO:0007669"/>
    <property type="project" value="TreeGrafter"/>
</dbReference>
<dbReference type="SUPFAM" id="SSF55874">
    <property type="entry name" value="ATPase domain of HSP90 chaperone/DNA topoisomerase II/histidine kinase"/>
    <property type="match status" value="1"/>
</dbReference>
<evidence type="ECO:0000256" key="10">
    <source>
        <dbReference type="RuleBase" id="RU366032"/>
    </source>
</evidence>
<dbReference type="Pfam" id="PF02518">
    <property type="entry name" value="HATPase_c"/>
    <property type="match status" value="1"/>
</dbReference>
<keyword evidence="5 10" id="KW-0547">Nucleotide-binding</keyword>
<keyword evidence="8" id="KW-0809">Transit peptide</keyword>
<keyword evidence="6 10" id="KW-0418">Kinase</keyword>
<comment type="subcellular location">
    <subcellularLocation>
        <location evidence="1 10">Mitochondrion matrix</location>
    </subcellularLocation>
</comment>
<dbReference type="InterPro" id="IPR018955">
    <property type="entry name" value="BCDHK/PDK_N"/>
</dbReference>
<dbReference type="Pfam" id="PF10436">
    <property type="entry name" value="BCDHK_Adom3"/>
    <property type="match status" value="1"/>
</dbReference>
<organism evidence="12 13">
    <name type="scientific">Eremothecium cymbalariae (strain CBS 270.75 / DBVPG 7215 / KCTC 17166 / NRRL Y-17582)</name>
    <name type="common">Yeast</name>
    <dbReference type="NCBI Taxonomy" id="931890"/>
    <lineage>
        <taxon>Eukaryota</taxon>
        <taxon>Fungi</taxon>
        <taxon>Dikarya</taxon>
        <taxon>Ascomycota</taxon>
        <taxon>Saccharomycotina</taxon>
        <taxon>Saccharomycetes</taxon>
        <taxon>Saccharomycetales</taxon>
        <taxon>Saccharomycetaceae</taxon>
        <taxon>Eremothecium</taxon>
    </lineage>
</organism>
<reference evidence="13" key="1">
    <citation type="journal article" date="2012" name="G3 (Bethesda)">
        <title>Pichia sorbitophila, an interspecies yeast hybrid reveals early steps of genome resolution following polyploidization.</title>
        <authorList>
            <person name="Leh Louis V."/>
            <person name="Despons L."/>
            <person name="Friedrich A."/>
            <person name="Martin T."/>
            <person name="Durrens P."/>
            <person name="Casaregola S."/>
            <person name="Neuveglise C."/>
            <person name="Fairhead C."/>
            <person name="Marck C."/>
            <person name="Cruz J.A."/>
            <person name="Straub M.L."/>
            <person name="Kugler V."/>
            <person name="Sacerdot C."/>
            <person name="Uzunov Z."/>
            <person name="Thierry A."/>
            <person name="Weiss S."/>
            <person name="Bleykasten C."/>
            <person name="De Montigny J."/>
            <person name="Jacques N."/>
            <person name="Jung P."/>
            <person name="Lemaire M."/>
            <person name="Mallet S."/>
            <person name="Morel G."/>
            <person name="Richard G.F."/>
            <person name="Sarkar A."/>
            <person name="Savel G."/>
            <person name="Schacherer J."/>
            <person name="Seret M.L."/>
            <person name="Talla E."/>
            <person name="Samson G."/>
            <person name="Jubin C."/>
            <person name="Poulain J."/>
            <person name="Vacherie B."/>
            <person name="Barbe V."/>
            <person name="Pelletier E."/>
            <person name="Sherman D.J."/>
            <person name="Westhof E."/>
            <person name="Weissenbach J."/>
            <person name="Baret P.V."/>
            <person name="Wincker P."/>
            <person name="Gaillardin C."/>
            <person name="Dujon B."/>
            <person name="Souciet J.L."/>
        </authorList>
    </citation>
    <scope>NUCLEOTIDE SEQUENCE [LARGE SCALE GENOMIC DNA]</scope>
    <source>
        <strain evidence="13">CBS 270.75 / DBVPG 7215 / KCTC 17166 / NRRL Y-17582</strain>
    </source>
</reference>
<dbReference type="GO" id="GO:0004740">
    <property type="term" value="F:pyruvate dehydrogenase (acetyl-transferring) kinase activity"/>
    <property type="evidence" value="ECO:0007669"/>
    <property type="project" value="EnsemblFungi"/>
</dbReference>
<keyword evidence="13" id="KW-1185">Reference proteome</keyword>
<dbReference type="GeneID" id="11471575"/>
<feature type="domain" description="Histidine kinase" evidence="11">
    <location>
        <begin position="304"/>
        <end position="435"/>
    </location>
</feature>
<dbReference type="OMA" id="WSYPPSA"/>
<evidence type="ECO:0000256" key="2">
    <source>
        <dbReference type="ARBA" id="ARBA00006155"/>
    </source>
</evidence>
<evidence type="ECO:0000256" key="3">
    <source>
        <dbReference type="ARBA" id="ARBA00022553"/>
    </source>
</evidence>
<dbReference type="RefSeq" id="XP_003646250.1">
    <property type="nucleotide sequence ID" value="XM_003646202.1"/>
</dbReference>
<gene>
    <name evidence="12" type="ordered locus">Ecym_4378</name>
</gene>
<dbReference type="Proteomes" id="UP000006790">
    <property type="component" value="Chromosome 4"/>
</dbReference>
<evidence type="ECO:0000313" key="13">
    <source>
        <dbReference type="Proteomes" id="UP000006790"/>
    </source>
</evidence>
<dbReference type="EMBL" id="CP002500">
    <property type="protein sequence ID" value="AET39433.1"/>
    <property type="molecule type" value="Genomic_DNA"/>
</dbReference>
<dbReference type="InterPro" id="IPR005467">
    <property type="entry name" value="His_kinase_dom"/>
</dbReference>
<evidence type="ECO:0000256" key="6">
    <source>
        <dbReference type="ARBA" id="ARBA00022777"/>
    </source>
</evidence>
<evidence type="ECO:0000259" key="11">
    <source>
        <dbReference type="PROSITE" id="PS50109"/>
    </source>
</evidence>
<evidence type="ECO:0000256" key="8">
    <source>
        <dbReference type="ARBA" id="ARBA00022946"/>
    </source>
</evidence>
<dbReference type="KEGG" id="erc:Ecym_4378"/>
<keyword evidence="7 10" id="KW-0067">ATP-binding</keyword>
<dbReference type="PANTHER" id="PTHR11947:SF20">
    <property type="entry name" value="[3-METHYL-2-OXOBUTANOATE DEHYDROGENASE [LIPOAMIDE]] KINASE, MITOCHONDRIAL"/>
    <property type="match status" value="1"/>
</dbReference>
<dbReference type="GO" id="GO:0065003">
    <property type="term" value="P:protein-containing complex assembly"/>
    <property type="evidence" value="ECO:0007669"/>
    <property type="project" value="EnsemblFungi"/>
</dbReference>
<evidence type="ECO:0000256" key="1">
    <source>
        <dbReference type="ARBA" id="ARBA00004305"/>
    </source>
</evidence>
<dbReference type="GO" id="GO:1901524">
    <property type="term" value="P:regulation of mitophagy"/>
    <property type="evidence" value="ECO:0007669"/>
    <property type="project" value="EnsemblFungi"/>
</dbReference>
<dbReference type="InParanoid" id="G8JTT0"/>
<dbReference type="InterPro" id="IPR036784">
    <property type="entry name" value="AK/P_DHK_N_sf"/>
</dbReference>
<dbReference type="InterPro" id="IPR039028">
    <property type="entry name" value="BCKD/PDK"/>
</dbReference>
<dbReference type="EC" id="2.7.11.-" evidence="10"/>
<comment type="similarity">
    <text evidence="2 10">Belongs to the PDK/BCKDK protein kinase family.</text>
</comment>
<protein>
    <recommendedName>
        <fullName evidence="10">Protein-serine/threonine kinase</fullName>
        <ecNumber evidence="10">2.7.11.-</ecNumber>
    </recommendedName>
</protein>
<keyword evidence="4 10" id="KW-0808">Transferase</keyword>
<keyword evidence="3" id="KW-0597">Phosphoprotein</keyword>
<name>G8JTT0_ERECY</name>
<dbReference type="GO" id="GO:0005524">
    <property type="term" value="F:ATP binding"/>
    <property type="evidence" value="ECO:0007669"/>
    <property type="project" value="UniProtKB-UniRule"/>
</dbReference>